<feature type="region of interest" description="Disordered" evidence="5">
    <location>
        <begin position="1345"/>
        <end position="1427"/>
    </location>
</feature>
<sequence length="1613" mass="178203">MSSAAAKSQRQQLRMKATKRKTPELPSYVVEEHIDNLRAFVKLHKSKRGSPKMPAGKIRIFADCAGLSSETIALSLLGLTSEHMEFVGGSENDSAKRSMMQAVHKAFDLKTEKKLVEQDIFDRSLTETKSSDVYIAGFPCPAYSSCGRKLGAKDGQKRGLLIFEGLKYIVYRKPALVILENVSAFLNKRHARTHKVMKKCFAALGYKVYVKKLSTKEHGIPQSRSRCYLVAFRCDQRQKVSFKFPKPLKCPRLVSFLDSAVKGNEKLPLPTYESKYGSKIWQENLVLDVGASAGWQSKHSEHCPCLIRTRCLSKGYYLPKQLRRLSSIECGRLQGVPGRLVEDLQGFLVKKGKSADAQAAEKQVMGALGDSMSVNVLMRILLRALPAAGLWPSSLKRSDPWSSTSTDELGICVLSTVCTEAMAPTKHPSAWKLNKAEQNSVEQDLATWEANLATDISDEEKIRLKDDERKRLVRLVQQSKHDASLQKQSAAGAKNKAKAAKANAKDAAKPGAGSGARSSGAAFPAPADTSACNGDYYEQVKQDLAVISKILGNDLKEILPTPIAATVHDKTGIQDSFDLQKAKVALEAHGTYISSCNLYWLDMWKNPAPGVPLSRDRIAGLAKFYFPDDRNNNFFQKLLEVQVDVGALTEKPSGLVVISPLEIIHAIVLKAAEELGRDSVTAACREAWKQALTAVPVTMTACSEADVWVHALNKRQMVAQEHESLTRTAWQNAAELYHLQALLEKLENRKLSEAEVVQGLKAKHLMTAQKGAGQSATDVSNYVEWNFVAAKTIYTKLHSDKIIADIVTKFEVLKGSDSPFNSLVKLEKLAQRPSCIAARRFIFQLMDDLLCHGVIQDDDLGKKQMIGSSNNVGVIHLFEFKWRCLSYILDIMFVQGKLKDSDRMLLKERLCDPPTARRNTVENLSWQSALAKSSLEALEFVHDVVYLKQFDNVIRQAMKPNSHPEILQESEHIQEAWKRVTNARENELAEEKVQLQKESKSEEEEDGPDTGSHDNLLQLARKTPNTLPQGSPQYWRAIANQTVRMYCSFLTEGSTPAGVVSSIEQLNLPSGEVGKSAILVHMDTSLLGETTGPSCQEGLRKNWRPDEALLQKLLGSALTALGAQQDKNGKCTTPGEGVLAAVIDPLNVVPKGFLKDSTAQTVWLCFNEESIRGRKKKVRGHSYTQRLELTLYSDKGLGVILPEKPRQIYSGTSSGDIIGFVTAMPISQMWKMSRKEKVEILGQKRTILLTQDQGGNQDPSAEESVFSSCVCPTELYQEMLHSYCATCVLDVSPGQGEFLKASLASRTKAIAICGTEVHGSRLELLLTEYILSELSREGSTFYRPESVAKDEDETKKENKIDEAGSKKRTKNAAKPNPVEKKRRKNKDEENLEETKDEETEVKKTTNKKAKKNKQEDEQQDGEVQPAAAAMEPMAKVKLYGELAEIGALALQLVCIADDLDDKFDEDPGLLEKMSVSREDVGRAFAPLESTRRLRADCHERRLCADCHGGFVPTATAALSRLVVMLLNGGVSTPNPHLTALNPHLDVVAYPVMFTNELTCSARRAMCAGVSSFGFGGTNSRADLWADVEKGPFKAPVGGVGPLETSRDGFIDVW</sequence>
<feature type="region of interest" description="Disordered" evidence="5">
    <location>
        <begin position="477"/>
        <end position="524"/>
    </location>
</feature>
<dbReference type="PANTHER" id="PTHR46098:SF1">
    <property type="entry name" value="TRNA (CYTOSINE(38)-C(5))-METHYLTRANSFERASE"/>
    <property type="match status" value="1"/>
</dbReference>
<dbReference type="EMBL" id="CAMXCT020000302">
    <property type="protein sequence ID" value="CAL1130236.1"/>
    <property type="molecule type" value="Genomic_DNA"/>
</dbReference>
<protein>
    <submittedName>
        <fullName evidence="7">Type II methyltransferase M.HaeII (M.HaeII) (Cytosine-specific methyltransferase HaeII) (Modification methylase HaeII)</fullName>
    </submittedName>
</protein>
<evidence type="ECO:0000313" key="7">
    <source>
        <dbReference type="EMBL" id="CAL4764173.1"/>
    </source>
</evidence>
<comment type="caution">
    <text evidence="6">The sequence shown here is derived from an EMBL/GenBank/DDBJ whole genome shotgun (WGS) entry which is preliminary data.</text>
</comment>
<comment type="similarity">
    <text evidence="4">Belongs to the class I-like SAM-binding methyltransferase superfamily. C5-methyltransferase family.</text>
</comment>
<keyword evidence="8" id="KW-1185">Reference proteome</keyword>
<dbReference type="GO" id="GO:0008168">
    <property type="term" value="F:methyltransferase activity"/>
    <property type="evidence" value="ECO:0007669"/>
    <property type="project" value="UniProtKB-KW"/>
</dbReference>
<accession>A0A9P1BP33</accession>
<dbReference type="InterPro" id="IPR029063">
    <property type="entry name" value="SAM-dependent_MTases_sf"/>
</dbReference>
<feature type="compositionally biased region" description="Polar residues" evidence="5">
    <location>
        <begin position="1"/>
        <end position="12"/>
    </location>
</feature>
<feature type="compositionally biased region" description="Acidic residues" evidence="5">
    <location>
        <begin position="1389"/>
        <end position="1399"/>
    </location>
</feature>
<dbReference type="InterPro" id="IPR050750">
    <property type="entry name" value="C5-MTase"/>
</dbReference>
<evidence type="ECO:0000313" key="8">
    <source>
        <dbReference type="Proteomes" id="UP001152797"/>
    </source>
</evidence>
<dbReference type="GO" id="GO:0016746">
    <property type="term" value="F:acyltransferase activity"/>
    <property type="evidence" value="ECO:0007669"/>
    <property type="project" value="InterPro"/>
</dbReference>
<keyword evidence="1 4" id="KW-0489">Methyltransferase</keyword>
<dbReference type="SUPFAM" id="SSF53901">
    <property type="entry name" value="Thiolase-like"/>
    <property type="match status" value="1"/>
</dbReference>
<organism evidence="6">
    <name type="scientific">Cladocopium goreaui</name>
    <dbReference type="NCBI Taxonomy" id="2562237"/>
    <lineage>
        <taxon>Eukaryota</taxon>
        <taxon>Sar</taxon>
        <taxon>Alveolata</taxon>
        <taxon>Dinophyceae</taxon>
        <taxon>Suessiales</taxon>
        <taxon>Symbiodiniaceae</taxon>
        <taxon>Cladocopium</taxon>
    </lineage>
</organism>
<evidence type="ECO:0000256" key="1">
    <source>
        <dbReference type="ARBA" id="ARBA00022603"/>
    </source>
</evidence>
<dbReference type="InterPro" id="IPR001525">
    <property type="entry name" value="C5_MeTfrase"/>
</dbReference>
<dbReference type="Gene3D" id="3.40.50.150">
    <property type="entry name" value="Vaccinia Virus protein VP39"/>
    <property type="match status" value="1"/>
</dbReference>
<evidence type="ECO:0000256" key="5">
    <source>
        <dbReference type="SAM" id="MobiDB-lite"/>
    </source>
</evidence>
<feature type="region of interest" description="Disordered" evidence="5">
    <location>
        <begin position="1"/>
        <end position="21"/>
    </location>
</feature>
<name>A0A9P1BP33_9DINO</name>
<evidence type="ECO:0000313" key="6">
    <source>
        <dbReference type="EMBL" id="CAI3976861.1"/>
    </source>
</evidence>
<dbReference type="PANTHER" id="PTHR46098">
    <property type="entry name" value="TRNA (CYTOSINE(38)-C(5))-METHYLTRANSFERASE"/>
    <property type="match status" value="1"/>
</dbReference>
<dbReference type="Pfam" id="PF00145">
    <property type="entry name" value="DNA_methylase"/>
    <property type="match status" value="1"/>
</dbReference>
<dbReference type="NCBIfam" id="TIGR00675">
    <property type="entry name" value="dcm"/>
    <property type="match status" value="1"/>
</dbReference>
<dbReference type="InterPro" id="IPR016039">
    <property type="entry name" value="Thiolase-like"/>
</dbReference>
<feature type="region of interest" description="Disordered" evidence="5">
    <location>
        <begin position="989"/>
        <end position="1015"/>
    </location>
</feature>
<keyword evidence="3 4" id="KW-0949">S-adenosyl-L-methionine</keyword>
<proteinExistence type="inferred from homology"/>
<evidence type="ECO:0000256" key="3">
    <source>
        <dbReference type="ARBA" id="ARBA00022691"/>
    </source>
</evidence>
<reference evidence="7 8" key="2">
    <citation type="submission" date="2024-05" db="EMBL/GenBank/DDBJ databases">
        <authorList>
            <person name="Chen Y."/>
            <person name="Shah S."/>
            <person name="Dougan E. K."/>
            <person name="Thang M."/>
            <person name="Chan C."/>
        </authorList>
    </citation>
    <scope>NUCLEOTIDE SEQUENCE [LARGE SCALE GENOMIC DNA]</scope>
</reference>
<dbReference type="SUPFAM" id="SSF53335">
    <property type="entry name" value="S-adenosyl-L-methionine-dependent methyltransferases"/>
    <property type="match status" value="1"/>
</dbReference>
<reference evidence="6" key="1">
    <citation type="submission" date="2022-10" db="EMBL/GenBank/DDBJ databases">
        <authorList>
            <person name="Chen Y."/>
            <person name="Dougan E. K."/>
            <person name="Chan C."/>
            <person name="Rhodes N."/>
            <person name="Thang M."/>
        </authorList>
    </citation>
    <scope>NUCLEOTIDE SEQUENCE</scope>
</reference>
<keyword evidence="2 4" id="KW-0808">Transferase</keyword>
<dbReference type="GO" id="GO:0032259">
    <property type="term" value="P:methylation"/>
    <property type="evidence" value="ECO:0007669"/>
    <property type="project" value="UniProtKB-KW"/>
</dbReference>
<gene>
    <name evidence="6" type="ORF">C1SCF055_LOCUS5049</name>
</gene>
<dbReference type="Gene3D" id="3.40.47.10">
    <property type="match status" value="1"/>
</dbReference>
<feature type="active site" evidence="4">
    <location>
        <position position="140"/>
    </location>
</feature>
<feature type="compositionally biased region" description="Basic and acidic residues" evidence="5">
    <location>
        <begin position="989"/>
        <end position="1000"/>
    </location>
</feature>
<feature type="compositionally biased region" description="Basic and acidic residues" evidence="5">
    <location>
        <begin position="1346"/>
        <end position="1365"/>
    </location>
</feature>
<evidence type="ECO:0000256" key="2">
    <source>
        <dbReference type="ARBA" id="ARBA00022679"/>
    </source>
</evidence>
<dbReference type="EMBL" id="CAMXCT030000302">
    <property type="protein sequence ID" value="CAL4764173.1"/>
    <property type="molecule type" value="Genomic_DNA"/>
</dbReference>
<dbReference type="PROSITE" id="PS51679">
    <property type="entry name" value="SAM_MT_C5"/>
    <property type="match status" value="1"/>
</dbReference>
<dbReference type="EMBL" id="CAMXCT010000302">
    <property type="protein sequence ID" value="CAI3976861.1"/>
    <property type="molecule type" value="Genomic_DNA"/>
</dbReference>
<evidence type="ECO:0000256" key="4">
    <source>
        <dbReference type="PROSITE-ProRule" id="PRU01016"/>
    </source>
</evidence>
<dbReference type="OrthoDB" id="414133at2759"/>
<feature type="compositionally biased region" description="Low complexity" evidence="5">
    <location>
        <begin position="509"/>
        <end position="524"/>
    </location>
</feature>
<dbReference type="Proteomes" id="UP001152797">
    <property type="component" value="Unassembled WGS sequence"/>
</dbReference>